<dbReference type="InterPro" id="IPR051929">
    <property type="entry name" value="VirAsm_ModProt"/>
</dbReference>
<evidence type="ECO:0000256" key="4">
    <source>
        <dbReference type="ARBA" id="ARBA00022833"/>
    </source>
</evidence>
<protein>
    <recommendedName>
        <fullName evidence="6">JAB1/MPN/MOV34 metalloenzyme domain-containing protein</fullName>
    </recommendedName>
</protein>
<dbReference type="SUPFAM" id="SSF102712">
    <property type="entry name" value="JAB1/MPN domain"/>
    <property type="match status" value="1"/>
</dbReference>
<dbReference type="AlphaFoldDB" id="A0A3B0VVU5"/>
<dbReference type="Gene3D" id="3.40.140.10">
    <property type="entry name" value="Cytidine Deaminase, domain 2"/>
    <property type="match status" value="1"/>
</dbReference>
<evidence type="ECO:0000259" key="6">
    <source>
        <dbReference type="SMART" id="SM00232"/>
    </source>
</evidence>
<keyword evidence="2" id="KW-0479">Metal-binding</keyword>
<dbReference type="GO" id="GO:0008235">
    <property type="term" value="F:metalloexopeptidase activity"/>
    <property type="evidence" value="ECO:0007669"/>
    <property type="project" value="TreeGrafter"/>
</dbReference>
<accession>A0A3B0VVU5</accession>
<dbReference type="GO" id="GO:0008270">
    <property type="term" value="F:zinc ion binding"/>
    <property type="evidence" value="ECO:0007669"/>
    <property type="project" value="TreeGrafter"/>
</dbReference>
<dbReference type="PANTHER" id="PTHR34858:SF1">
    <property type="entry name" value="CYSO-CYSTEINE PEPTIDASE"/>
    <property type="match status" value="1"/>
</dbReference>
<proteinExistence type="predicted"/>
<dbReference type="FunFam" id="3.40.140.10:FF:000085">
    <property type="entry name" value="Mov34/MPN/PAD-1 family protein"/>
    <property type="match status" value="1"/>
</dbReference>
<keyword evidence="1" id="KW-0645">Protease</keyword>
<evidence type="ECO:0000313" key="7">
    <source>
        <dbReference type="EMBL" id="VAW40989.1"/>
    </source>
</evidence>
<dbReference type="EMBL" id="UOEU01000821">
    <property type="protein sequence ID" value="VAW40989.1"/>
    <property type="molecule type" value="Genomic_DNA"/>
</dbReference>
<organism evidence="7">
    <name type="scientific">hydrothermal vent metagenome</name>
    <dbReference type="NCBI Taxonomy" id="652676"/>
    <lineage>
        <taxon>unclassified sequences</taxon>
        <taxon>metagenomes</taxon>
        <taxon>ecological metagenomes</taxon>
    </lineage>
</organism>
<evidence type="ECO:0000256" key="2">
    <source>
        <dbReference type="ARBA" id="ARBA00022723"/>
    </source>
</evidence>
<feature type="domain" description="JAB1/MPN/MOV34 metalloenzyme" evidence="6">
    <location>
        <begin position="1"/>
        <end position="139"/>
    </location>
</feature>
<keyword evidence="4" id="KW-0862">Zinc</keyword>
<sequence>MLILTEEIHEAIKAHGEASYPFEGCGLLLGQAEAGNNSVTEIRPMRNVWPVEAEKPIRFSIDPDAWQQAEVAAMMAGLDVIGIFHSHPDDVPVASPRDLAWASWPGYSYLITQVLKGTPTYSQSWQLAADRSGFVEEDIVETIK</sequence>
<dbReference type="SMART" id="SM00232">
    <property type="entry name" value="JAB_MPN"/>
    <property type="match status" value="1"/>
</dbReference>
<dbReference type="InterPro" id="IPR000555">
    <property type="entry name" value="JAMM/MPN+_dom"/>
</dbReference>
<dbReference type="Pfam" id="PF14464">
    <property type="entry name" value="Prok-JAB"/>
    <property type="match status" value="1"/>
</dbReference>
<evidence type="ECO:0000256" key="1">
    <source>
        <dbReference type="ARBA" id="ARBA00022670"/>
    </source>
</evidence>
<evidence type="ECO:0000256" key="3">
    <source>
        <dbReference type="ARBA" id="ARBA00022801"/>
    </source>
</evidence>
<dbReference type="InterPro" id="IPR028090">
    <property type="entry name" value="JAB_dom_prok"/>
</dbReference>
<name>A0A3B0VVU5_9ZZZZ</name>
<gene>
    <name evidence="7" type="ORF">MNBD_CHLOROFLEXI01-1400</name>
</gene>
<dbReference type="GO" id="GO:0006508">
    <property type="term" value="P:proteolysis"/>
    <property type="evidence" value="ECO:0007669"/>
    <property type="project" value="UniProtKB-KW"/>
</dbReference>
<evidence type="ECO:0000256" key="5">
    <source>
        <dbReference type="ARBA" id="ARBA00023049"/>
    </source>
</evidence>
<dbReference type="PANTHER" id="PTHR34858">
    <property type="entry name" value="CYSO-CYSTEINE PEPTIDASE"/>
    <property type="match status" value="1"/>
</dbReference>
<reference evidence="7" key="1">
    <citation type="submission" date="2018-06" db="EMBL/GenBank/DDBJ databases">
        <authorList>
            <person name="Zhirakovskaya E."/>
        </authorList>
    </citation>
    <scope>NUCLEOTIDE SEQUENCE</scope>
</reference>
<dbReference type="CDD" id="cd08070">
    <property type="entry name" value="MPN_like"/>
    <property type="match status" value="1"/>
</dbReference>
<keyword evidence="3" id="KW-0378">Hydrolase</keyword>
<keyword evidence="5" id="KW-0482">Metalloprotease</keyword>